<accession>A0AA96GKH3</accession>
<keyword evidence="4" id="KW-1185">Reference proteome</keyword>
<feature type="compositionally biased region" description="Gly residues" evidence="1">
    <location>
        <begin position="52"/>
        <end position="61"/>
    </location>
</feature>
<dbReference type="AlphaFoldDB" id="A0AA96GKH3"/>
<dbReference type="KEGG" id="nneo:PQG83_04140"/>
<feature type="compositionally biased region" description="Basic and acidic residues" evidence="1">
    <location>
        <begin position="103"/>
        <end position="114"/>
    </location>
</feature>
<evidence type="ECO:0000256" key="2">
    <source>
        <dbReference type="SAM" id="SignalP"/>
    </source>
</evidence>
<organism evidence="3 4">
    <name type="scientific">Candidatus Nitrospira neomarina</name>
    <dbReference type="NCBI Taxonomy" id="3020899"/>
    <lineage>
        <taxon>Bacteria</taxon>
        <taxon>Pseudomonadati</taxon>
        <taxon>Nitrospirota</taxon>
        <taxon>Nitrospiria</taxon>
        <taxon>Nitrospirales</taxon>
        <taxon>Nitrospiraceae</taxon>
        <taxon>Nitrospira</taxon>
    </lineage>
</organism>
<gene>
    <name evidence="3" type="ORF">PQG83_04140</name>
</gene>
<sequence>MNVCKVLGGVACVSLLLGTGALAEMVGGEPGTSINPKENVPNEIQRSTPSGGDFGKSGSGPGDRSDALSGMEREKAVDVTEQGLEQNAEKTHEGGAAVAAEELQEKGDQSDKDIAAQSSHKDMKKKLPKKELEQADPSVKE</sequence>
<dbReference type="RefSeq" id="WP_312747104.1">
    <property type="nucleotide sequence ID" value="NZ_CP116968.1"/>
</dbReference>
<evidence type="ECO:0000313" key="4">
    <source>
        <dbReference type="Proteomes" id="UP001302494"/>
    </source>
</evidence>
<feature type="compositionally biased region" description="Polar residues" evidence="1">
    <location>
        <begin position="32"/>
        <end position="48"/>
    </location>
</feature>
<evidence type="ECO:0000256" key="1">
    <source>
        <dbReference type="SAM" id="MobiDB-lite"/>
    </source>
</evidence>
<protein>
    <submittedName>
        <fullName evidence="3">Uncharacterized protein</fullName>
    </submittedName>
</protein>
<feature type="compositionally biased region" description="Basic and acidic residues" evidence="1">
    <location>
        <begin position="63"/>
        <end position="78"/>
    </location>
</feature>
<feature type="compositionally biased region" description="Basic and acidic residues" evidence="1">
    <location>
        <begin position="129"/>
        <end position="141"/>
    </location>
</feature>
<feature type="region of interest" description="Disordered" evidence="1">
    <location>
        <begin position="28"/>
        <end position="141"/>
    </location>
</feature>
<reference evidence="3 4" key="1">
    <citation type="submission" date="2023-01" db="EMBL/GenBank/DDBJ databases">
        <title>Cultivation and genomic characterization of new, ubiquitous marine nitrite-oxidizing bacteria from the Nitrospirales.</title>
        <authorList>
            <person name="Mueller A.J."/>
            <person name="Daebeler A."/>
            <person name="Herbold C.W."/>
            <person name="Kirkegaard R.H."/>
            <person name="Daims H."/>
        </authorList>
    </citation>
    <scope>NUCLEOTIDE SEQUENCE [LARGE SCALE GENOMIC DNA]</scope>
    <source>
        <strain evidence="3 4">DK</strain>
    </source>
</reference>
<evidence type="ECO:0000313" key="3">
    <source>
        <dbReference type="EMBL" id="WNM62948.1"/>
    </source>
</evidence>
<feature type="signal peptide" evidence="2">
    <location>
        <begin position="1"/>
        <end position="23"/>
    </location>
</feature>
<dbReference type="EMBL" id="CP116968">
    <property type="protein sequence ID" value="WNM62948.1"/>
    <property type="molecule type" value="Genomic_DNA"/>
</dbReference>
<keyword evidence="2" id="KW-0732">Signal</keyword>
<feature type="chain" id="PRO_5041682008" evidence="2">
    <location>
        <begin position="24"/>
        <end position="141"/>
    </location>
</feature>
<proteinExistence type="predicted"/>
<dbReference type="Proteomes" id="UP001302494">
    <property type="component" value="Chromosome"/>
</dbReference>
<name>A0AA96GKH3_9BACT</name>